<proteinExistence type="predicted"/>
<evidence type="ECO:0000313" key="3">
    <source>
        <dbReference type="Proteomes" id="UP001163828"/>
    </source>
</evidence>
<reference evidence="2" key="1">
    <citation type="submission" date="2022-08" db="EMBL/GenBank/DDBJ databases">
        <authorList>
            <consortium name="DOE Joint Genome Institute"/>
            <person name="Min B."/>
            <person name="Riley R."/>
            <person name="Sierra-Patev S."/>
            <person name="Naranjo-Ortiz M."/>
            <person name="Looney B."/>
            <person name="Konkel Z."/>
            <person name="Slot J.C."/>
            <person name="Sakamoto Y."/>
            <person name="Steenwyk J.L."/>
            <person name="Rokas A."/>
            <person name="Carro J."/>
            <person name="Camarero S."/>
            <person name="Ferreira P."/>
            <person name="Molpeceres G."/>
            <person name="Ruiz-Duenas F.J."/>
            <person name="Serrano A."/>
            <person name="Henrissat B."/>
            <person name="Drula E."/>
            <person name="Hughes K.W."/>
            <person name="Mata J.L."/>
            <person name="Ishikawa N.K."/>
            <person name="Vargas-Isla R."/>
            <person name="Ushijima S."/>
            <person name="Smith C.A."/>
            <person name="Ahrendt S."/>
            <person name="Andreopoulos W."/>
            <person name="He G."/>
            <person name="Labutti K."/>
            <person name="Lipzen A."/>
            <person name="Ng V."/>
            <person name="Sandor L."/>
            <person name="Barry K."/>
            <person name="Martinez A.T."/>
            <person name="Xiao Y."/>
            <person name="Gibbons J.G."/>
            <person name="Terashima K."/>
            <person name="Hibbett D.S."/>
            <person name="Grigoriev I.V."/>
        </authorList>
    </citation>
    <scope>NUCLEOTIDE SEQUENCE</scope>
    <source>
        <strain evidence="2">TFB10827</strain>
    </source>
</reference>
<keyword evidence="1" id="KW-0732">Signal</keyword>
<gene>
    <name evidence="2" type="ORF">F5050DRAFT_1794390</name>
</gene>
<feature type="chain" id="PRO_5045246760" evidence="1">
    <location>
        <begin position="23"/>
        <end position="178"/>
    </location>
</feature>
<protein>
    <submittedName>
        <fullName evidence="2">Uncharacterized protein</fullName>
    </submittedName>
</protein>
<feature type="signal peptide" evidence="1">
    <location>
        <begin position="1"/>
        <end position="22"/>
    </location>
</feature>
<name>A0ABQ8PY85_9AGAR</name>
<comment type="caution">
    <text evidence="2">The sequence shown here is derived from an EMBL/GenBank/DDBJ whole genome shotgun (WGS) entry which is preliminary data.</text>
</comment>
<dbReference type="EMBL" id="MU791056">
    <property type="protein sequence ID" value="KAJ3991388.1"/>
    <property type="molecule type" value="Genomic_DNA"/>
</dbReference>
<dbReference type="Proteomes" id="UP001163828">
    <property type="component" value="Unassembled WGS sequence"/>
</dbReference>
<evidence type="ECO:0000256" key="1">
    <source>
        <dbReference type="SAM" id="SignalP"/>
    </source>
</evidence>
<evidence type="ECO:0000313" key="2">
    <source>
        <dbReference type="EMBL" id="KAJ3991388.1"/>
    </source>
</evidence>
<keyword evidence="3" id="KW-1185">Reference proteome</keyword>
<accession>A0ABQ8PY85</accession>
<sequence length="178" mass="19234">MRSAAILLLIFTILAVLNPLVAVKIPKGIKNAFTYIKPKRQAVTSAASGHNKLTSAALKLNDARLAALERNQVTSAASQFEIEAYSDKDCESGYLGTLQGYVSVGRYELNLEAEGSCLKFVLPFTEKCSIEFELSKGHESAPPGSIQRLKGQFDAGGMMKGFFRSVAVDCDARIPSRA</sequence>
<organism evidence="2 3">
    <name type="scientific">Lentinula boryana</name>
    <dbReference type="NCBI Taxonomy" id="40481"/>
    <lineage>
        <taxon>Eukaryota</taxon>
        <taxon>Fungi</taxon>
        <taxon>Dikarya</taxon>
        <taxon>Basidiomycota</taxon>
        <taxon>Agaricomycotina</taxon>
        <taxon>Agaricomycetes</taxon>
        <taxon>Agaricomycetidae</taxon>
        <taxon>Agaricales</taxon>
        <taxon>Marasmiineae</taxon>
        <taxon>Omphalotaceae</taxon>
        <taxon>Lentinula</taxon>
    </lineage>
</organism>